<feature type="domain" description="Helicase C-terminal" evidence="13">
    <location>
        <begin position="938"/>
        <end position="1106"/>
    </location>
</feature>
<keyword evidence="6 9" id="KW-0103">Bromodomain</keyword>
<dbReference type="PROSITE" id="PS51204">
    <property type="entry name" value="HSA"/>
    <property type="match status" value="1"/>
</dbReference>
<feature type="compositionally biased region" description="Pro residues" evidence="10">
    <location>
        <begin position="1"/>
        <end position="10"/>
    </location>
</feature>
<dbReference type="SMART" id="SM00951">
    <property type="entry name" value="QLQ"/>
    <property type="match status" value="2"/>
</dbReference>
<evidence type="ECO:0000256" key="10">
    <source>
        <dbReference type="SAM" id="MobiDB-lite"/>
    </source>
</evidence>
<dbReference type="SUPFAM" id="SSF52540">
    <property type="entry name" value="P-loop containing nucleoside triphosphate hydrolases"/>
    <property type="match status" value="2"/>
</dbReference>
<dbReference type="InterPro" id="IPR027417">
    <property type="entry name" value="P-loop_NTPase"/>
</dbReference>
<keyword evidence="4" id="KW-0067">ATP-binding</keyword>
<dbReference type="InterPro" id="IPR014012">
    <property type="entry name" value="HSA_dom"/>
</dbReference>
<keyword evidence="2" id="KW-0547">Nucleotide-binding</keyword>
<feature type="domain" description="QLQ" evidence="15">
    <location>
        <begin position="167"/>
        <end position="202"/>
    </location>
</feature>
<evidence type="ECO:0000256" key="9">
    <source>
        <dbReference type="PROSITE-ProRule" id="PRU00035"/>
    </source>
</evidence>
<evidence type="ECO:0000256" key="1">
    <source>
        <dbReference type="ARBA" id="ARBA00004123"/>
    </source>
</evidence>
<dbReference type="InterPro" id="IPR036427">
    <property type="entry name" value="Bromodomain-like_sf"/>
</dbReference>
<feature type="region of interest" description="Disordered" evidence="10">
    <location>
        <begin position="1"/>
        <end position="26"/>
    </location>
</feature>
<dbReference type="Proteomes" id="UP000639403">
    <property type="component" value="Unassembled WGS sequence"/>
</dbReference>
<dbReference type="Gene3D" id="1.20.920.10">
    <property type="entry name" value="Bromodomain-like"/>
    <property type="match status" value="1"/>
</dbReference>
<dbReference type="PANTHER" id="PTHR10799">
    <property type="entry name" value="SNF2/RAD54 HELICASE FAMILY"/>
    <property type="match status" value="1"/>
</dbReference>
<dbReference type="SMART" id="SM00297">
    <property type="entry name" value="BROMO"/>
    <property type="match status" value="1"/>
</dbReference>
<reference evidence="16" key="2">
    <citation type="journal article" name="Front. Microbiol.">
        <title>Degradative Capacity of Two Strains of Rhodonia placenta: From Phenotype to Genotype.</title>
        <authorList>
            <person name="Kolle M."/>
            <person name="Horta M.A.C."/>
            <person name="Nowrousian M."/>
            <person name="Ohm R.A."/>
            <person name="Benz J.P."/>
            <person name="Pilgard A."/>
        </authorList>
    </citation>
    <scope>NUCLEOTIDE SEQUENCE</scope>
    <source>
        <strain evidence="16">FPRL280</strain>
    </source>
</reference>
<reference evidence="16" key="1">
    <citation type="submission" date="2020-11" db="EMBL/GenBank/DDBJ databases">
        <authorList>
            <person name="Koelle M."/>
            <person name="Horta M.A.C."/>
            <person name="Nowrousian M."/>
            <person name="Ohm R.A."/>
            <person name="Benz P."/>
            <person name="Pilgard A."/>
        </authorList>
    </citation>
    <scope>NUCLEOTIDE SEQUENCE</scope>
    <source>
        <strain evidence="16">FPRL280</strain>
    </source>
</reference>
<evidence type="ECO:0000313" key="17">
    <source>
        <dbReference type="Proteomes" id="UP000639403"/>
    </source>
</evidence>
<feature type="domain" description="Helicase ATP-binding" evidence="12">
    <location>
        <begin position="636"/>
        <end position="801"/>
    </location>
</feature>
<dbReference type="PROSITE" id="PS51194">
    <property type="entry name" value="HELICASE_CTER"/>
    <property type="match status" value="1"/>
</dbReference>
<dbReference type="InterPro" id="IPR014978">
    <property type="entry name" value="Gln-Leu-Gln_QLQ"/>
</dbReference>
<dbReference type="SMART" id="SM01314">
    <property type="entry name" value="SnAC"/>
    <property type="match status" value="1"/>
</dbReference>
<dbReference type="GO" id="GO:0005524">
    <property type="term" value="F:ATP binding"/>
    <property type="evidence" value="ECO:0007669"/>
    <property type="project" value="InterPro"/>
</dbReference>
<evidence type="ECO:0000256" key="6">
    <source>
        <dbReference type="ARBA" id="ARBA00023117"/>
    </source>
</evidence>
<dbReference type="PRINTS" id="PR00503">
    <property type="entry name" value="BROMODOMAIN"/>
</dbReference>
<feature type="domain" description="Bromo" evidence="11">
    <location>
        <begin position="1351"/>
        <end position="1421"/>
    </location>
</feature>
<dbReference type="InterPro" id="IPR029295">
    <property type="entry name" value="SnAC"/>
</dbReference>
<keyword evidence="5" id="KW-0805">Transcription regulation</keyword>
<keyword evidence="8" id="KW-0539">Nucleus</keyword>
<dbReference type="GO" id="GO:0005634">
    <property type="term" value="C:nucleus"/>
    <property type="evidence" value="ECO:0007669"/>
    <property type="project" value="UniProtKB-SubCell"/>
</dbReference>
<dbReference type="EMBL" id="JADOXO010000235">
    <property type="protein sequence ID" value="KAF9808693.1"/>
    <property type="molecule type" value="Genomic_DNA"/>
</dbReference>
<evidence type="ECO:0000259" key="11">
    <source>
        <dbReference type="PROSITE" id="PS50014"/>
    </source>
</evidence>
<dbReference type="GO" id="GO:0006338">
    <property type="term" value="P:chromatin remodeling"/>
    <property type="evidence" value="ECO:0007669"/>
    <property type="project" value="UniProtKB-ARBA"/>
</dbReference>
<feature type="compositionally biased region" description="Polar residues" evidence="10">
    <location>
        <begin position="11"/>
        <end position="22"/>
    </location>
</feature>
<feature type="compositionally biased region" description="Acidic residues" evidence="10">
    <location>
        <begin position="1485"/>
        <end position="1497"/>
    </location>
</feature>
<accession>A0A8H7NXH8</accession>
<keyword evidence="7" id="KW-0804">Transcription</keyword>
<dbReference type="Gene3D" id="3.40.50.10810">
    <property type="entry name" value="Tandem AAA-ATPase domain"/>
    <property type="match status" value="1"/>
</dbReference>
<evidence type="ECO:0000256" key="5">
    <source>
        <dbReference type="ARBA" id="ARBA00023015"/>
    </source>
</evidence>
<dbReference type="InterPro" id="IPR014001">
    <property type="entry name" value="Helicase_ATP-bd"/>
</dbReference>
<dbReference type="InterPro" id="IPR001487">
    <property type="entry name" value="Bromodomain"/>
</dbReference>
<comment type="subcellular location">
    <subcellularLocation>
        <location evidence="1">Nucleus</location>
    </subcellularLocation>
</comment>
<sequence>MAAPNIPNPQFPQSQPYLNGNRQPIPPNVARQHVQQMVQRANALRAQGFTAENSPELAKIYQYLAQLQPQIQQHLWRRAFVASSFISALGIAARKVTPCVLVREPLKPAPAKVWAENAATDHSHTAVNGLGAAVSLTNGAPLTNGNALVNGHTSAPPYPAAPHTPVSFTPEQIDALRAQIKAFKMLMHNKPIPEALQQAMRVPSQVIPELEKFLQPQDVNARIVDSAVKLQKSTSGGTLTVAEQTPAAEEVKPEDIDMTDMPKGPFLEEDINSGVYPYNAYLNPLEFLKLDGATTPAMLATRLQRLLIPSLMPAGLDPHEIIAERNRYVDARIEQRMRELEQMPATMGEGGLDNVLDDIMPEDKENTTGNIEDLSMIHPPPSTHGKLRALIELKSLRVLDKQRNMRALVAERLTHGSLLPLNRVDFRRVRKPGIRDARMTEQLERKQRVDRERRAKQKHIDQLDVICMHGREVVAANRAAQDRIIRLGKAVLSFHAHTEKEEQKRIERISKERLKALKADDEEAYMKLIDTAKDTRITHLLRQTDTYLDSLAQAVMEQQQDQSIFDTHPAPFEVEDGPIGEATFGAQQFEGEQDDKGRTDYYAVAHKIKEKISKQPSLLIGGTLKDYQLKGLQWMVSLYNNRLNGILADEMGLGKTIQTISLITFLIESKKQRGPYLVIVPLSTMTNWSGEFAKWAPGVKMIAYKGNPQQRKILQSEIRSGNFQVLLTTYEYIIKDRVHLARLKWVHMIIDEGHRMKNTQSKLAQTLTQHYHSRYRLILTGTPLQNNLPELWALLNFSFDEWFNTPFANSGTGDKIELNEEEALLIIRRLHKVLRPFLLRRLKKDVESELPDKVEKVIKVRMSALQSQLYKQMKKYKMIADGKDTKGKSGGVKGLSNELMQLRKICQHPFLFESVEDRINPSGIVDDKIVRASGKIELLSRILPKFFATDHRVLIFFQMTKVMDIMEDFLKFMGWKYLRLDGGTKTEDRAGHVQMFNAPDSDIRVFILSTRAGGLGLNLQTADTVIMNNLIDDSFDSDWNPHADLQAQDRAHRIGQTKVVRILRFITEKSVEESMFQRARYKLDIDDKVIQAGRFDNKSTQEEQEQFLRSILENDQEEENEEAGDMSDEEINELIARSEEEERIFRDIDIQRDREAQEAWKAAGHRGKPPLPLMQLEELPECYQMDEPFDNRDELDELEGRGHRRRAVVNYTDGLDDDQWAMALEDGEDIQELAERARERNARRGATKSLKDIDSLGSPAAEIETPRGRKGRKGKGKAAADIDSTPANGKRKRGVKAMSVTPSIQDDDDDEPRDSKRRKTKGSEIPTPIRERMKKAFNEIYRAVLSCEDEHGRKRCELFREVPDRREYPDYYQLITKPIALSTLRKRLQSTYYKSVLDFREDWRLMYNNARTYNQEGSWVYVDADEMEKVFNAAFERLIVGSDLPGAPPAAASLSSAVYDAALTPMDEDERPAPKGKSSRKQIISDDEYLTNPSDDE</sequence>
<evidence type="ECO:0000256" key="3">
    <source>
        <dbReference type="ARBA" id="ARBA00022801"/>
    </source>
</evidence>
<evidence type="ECO:0000259" key="12">
    <source>
        <dbReference type="PROSITE" id="PS51192"/>
    </source>
</evidence>
<dbReference type="SMART" id="SM00487">
    <property type="entry name" value="DEXDc"/>
    <property type="match status" value="1"/>
</dbReference>
<feature type="region of interest" description="Disordered" evidence="10">
    <location>
        <begin position="1464"/>
        <end position="1497"/>
    </location>
</feature>
<evidence type="ECO:0000259" key="15">
    <source>
        <dbReference type="PROSITE" id="PS51666"/>
    </source>
</evidence>
<dbReference type="Gene3D" id="3.40.50.300">
    <property type="entry name" value="P-loop containing nucleotide triphosphate hydrolases"/>
    <property type="match status" value="1"/>
</dbReference>
<dbReference type="CDD" id="cd18793">
    <property type="entry name" value="SF2_C_SNF"/>
    <property type="match status" value="1"/>
</dbReference>
<dbReference type="InterPro" id="IPR038718">
    <property type="entry name" value="SNF2-like_sf"/>
</dbReference>
<comment type="caution">
    <text evidence="16">The sequence shown here is derived from an EMBL/GenBank/DDBJ whole genome shotgun (WGS) entry which is preliminary data.</text>
</comment>
<evidence type="ECO:0000256" key="7">
    <source>
        <dbReference type="ARBA" id="ARBA00023163"/>
    </source>
</evidence>
<dbReference type="GO" id="GO:0016787">
    <property type="term" value="F:hydrolase activity"/>
    <property type="evidence" value="ECO:0007669"/>
    <property type="project" value="UniProtKB-KW"/>
</dbReference>
<evidence type="ECO:0000256" key="2">
    <source>
        <dbReference type="ARBA" id="ARBA00022741"/>
    </source>
</evidence>
<dbReference type="Gene3D" id="1.20.5.170">
    <property type="match status" value="1"/>
</dbReference>
<dbReference type="Pfam" id="PF14619">
    <property type="entry name" value="SnAC"/>
    <property type="match status" value="1"/>
</dbReference>
<feature type="region of interest" description="Disordered" evidence="10">
    <location>
        <begin position="1237"/>
        <end position="1328"/>
    </location>
</feature>
<dbReference type="SMART" id="SM00490">
    <property type="entry name" value="HELICc"/>
    <property type="match status" value="1"/>
</dbReference>
<evidence type="ECO:0000256" key="8">
    <source>
        <dbReference type="ARBA" id="ARBA00023242"/>
    </source>
</evidence>
<evidence type="ECO:0000259" key="14">
    <source>
        <dbReference type="PROSITE" id="PS51204"/>
    </source>
</evidence>
<evidence type="ECO:0000256" key="4">
    <source>
        <dbReference type="ARBA" id="ARBA00022840"/>
    </source>
</evidence>
<organism evidence="16 17">
    <name type="scientific">Rhodonia placenta</name>
    <dbReference type="NCBI Taxonomy" id="104341"/>
    <lineage>
        <taxon>Eukaryota</taxon>
        <taxon>Fungi</taxon>
        <taxon>Dikarya</taxon>
        <taxon>Basidiomycota</taxon>
        <taxon>Agaricomycotina</taxon>
        <taxon>Agaricomycetes</taxon>
        <taxon>Polyporales</taxon>
        <taxon>Adustoporiaceae</taxon>
        <taxon>Rhodonia</taxon>
    </lineage>
</organism>
<name>A0A8H7NXH8_9APHY</name>
<dbReference type="GO" id="GO:0042393">
    <property type="term" value="F:histone binding"/>
    <property type="evidence" value="ECO:0007669"/>
    <property type="project" value="InterPro"/>
</dbReference>
<evidence type="ECO:0000259" key="13">
    <source>
        <dbReference type="PROSITE" id="PS51194"/>
    </source>
</evidence>
<dbReference type="PROSITE" id="PS50014">
    <property type="entry name" value="BROMODOMAIN_2"/>
    <property type="match status" value="1"/>
</dbReference>
<evidence type="ECO:0000313" key="16">
    <source>
        <dbReference type="EMBL" id="KAF9808693.1"/>
    </source>
</evidence>
<dbReference type="FunFam" id="3.40.50.10810:FF:000008">
    <property type="entry name" value="Chromatin structure-remodeling complex subunit snf21"/>
    <property type="match status" value="1"/>
</dbReference>
<keyword evidence="3" id="KW-0378">Hydrolase</keyword>
<protein>
    <submittedName>
        <fullName evidence="16">Uncharacterized protein</fullName>
    </submittedName>
</protein>
<dbReference type="Pfam" id="PF00271">
    <property type="entry name" value="Helicase_C"/>
    <property type="match status" value="1"/>
</dbReference>
<dbReference type="Pfam" id="PF07529">
    <property type="entry name" value="HSA"/>
    <property type="match status" value="1"/>
</dbReference>
<dbReference type="InterPro" id="IPR001650">
    <property type="entry name" value="Helicase_C-like"/>
</dbReference>
<dbReference type="Pfam" id="PF00176">
    <property type="entry name" value="SNF2-rel_dom"/>
    <property type="match status" value="1"/>
</dbReference>
<dbReference type="InterPro" id="IPR000330">
    <property type="entry name" value="SNF2_N"/>
</dbReference>
<feature type="domain" description="HSA" evidence="14">
    <location>
        <begin position="447"/>
        <end position="519"/>
    </location>
</feature>
<dbReference type="PROSITE" id="PS51192">
    <property type="entry name" value="HELICASE_ATP_BIND_1"/>
    <property type="match status" value="1"/>
</dbReference>
<dbReference type="SMART" id="SM00573">
    <property type="entry name" value="HSA"/>
    <property type="match status" value="1"/>
</dbReference>
<dbReference type="PROSITE" id="PS51666">
    <property type="entry name" value="QLQ"/>
    <property type="match status" value="1"/>
</dbReference>
<proteinExistence type="predicted"/>
<dbReference type="CDD" id="cd17996">
    <property type="entry name" value="DEXHc_SMARCA2_SMARCA4"/>
    <property type="match status" value="1"/>
</dbReference>
<dbReference type="Pfam" id="PF08880">
    <property type="entry name" value="QLQ"/>
    <property type="match status" value="1"/>
</dbReference>
<dbReference type="SUPFAM" id="SSF47370">
    <property type="entry name" value="Bromodomain"/>
    <property type="match status" value="1"/>
</dbReference>
<dbReference type="Pfam" id="PF00439">
    <property type="entry name" value="Bromodomain"/>
    <property type="match status" value="1"/>
</dbReference>
<dbReference type="GO" id="GO:0006355">
    <property type="term" value="P:regulation of DNA-templated transcription"/>
    <property type="evidence" value="ECO:0007669"/>
    <property type="project" value="InterPro"/>
</dbReference>
<gene>
    <name evidence="16" type="ORF">IEO21_07780</name>
</gene>
<dbReference type="InterPro" id="IPR049730">
    <property type="entry name" value="SNF2/RAD54-like_C"/>
</dbReference>